<dbReference type="RefSeq" id="WP_090727720.1">
    <property type="nucleotide sequence ID" value="NZ_JBHTKX010000014.1"/>
</dbReference>
<gene>
    <name evidence="1" type="ORF">ACFQ3J_26610</name>
</gene>
<protein>
    <submittedName>
        <fullName evidence="1">Uncharacterized protein</fullName>
    </submittedName>
</protein>
<sequence>MHDLKYLSELENLARKRVNSIRATFDKEEELLKLLEDVPFNNNEHLEDKIIVMLWRLRSHYEVWEKVLSESKKRSYIRRIK</sequence>
<reference evidence="2" key="1">
    <citation type="journal article" date="2019" name="Int. J. Syst. Evol. Microbiol.">
        <title>The Global Catalogue of Microorganisms (GCM) 10K type strain sequencing project: providing services to taxonomists for standard genome sequencing and annotation.</title>
        <authorList>
            <consortium name="The Broad Institute Genomics Platform"/>
            <consortium name="The Broad Institute Genome Sequencing Center for Infectious Disease"/>
            <person name="Wu L."/>
            <person name="Ma J."/>
        </authorList>
    </citation>
    <scope>NUCLEOTIDE SEQUENCE [LARGE SCALE GENOMIC DNA]</scope>
    <source>
        <strain evidence="2">CCUG 53519</strain>
    </source>
</reference>
<name>A0ABW3Q364_9BACL</name>
<evidence type="ECO:0000313" key="2">
    <source>
        <dbReference type="Proteomes" id="UP001597169"/>
    </source>
</evidence>
<dbReference type="Proteomes" id="UP001597169">
    <property type="component" value="Unassembled WGS sequence"/>
</dbReference>
<accession>A0ABW3Q364</accession>
<dbReference type="EMBL" id="JBHTKX010000014">
    <property type="protein sequence ID" value="MFD1131682.1"/>
    <property type="molecule type" value="Genomic_DNA"/>
</dbReference>
<organism evidence="1 2">
    <name type="scientific">Paenibacillus provencensis</name>
    <dbReference type="NCBI Taxonomy" id="441151"/>
    <lineage>
        <taxon>Bacteria</taxon>
        <taxon>Bacillati</taxon>
        <taxon>Bacillota</taxon>
        <taxon>Bacilli</taxon>
        <taxon>Bacillales</taxon>
        <taxon>Paenibacillaceae</taxon>
        <taxon>Paenibacillus</taxon>
    </lineage>
</organism>
<evidence type="ECO:0000313" key="1">
    <source>
        <dbReference type="EMBL" id="MFD1131682.1"/>
    </source>
</evidence>
<keyword evidence="2" id="KW-1185">Reference proteome</keyword>
<comment type="caution">
    <text evidence="1">The sequence shown here is derived from an EMBL/GenBank/DDBJ whole genome shotgun (WGS) entry which is preliminary data.</text>
</comment>
<proteinExistence type="predicted"/>